<dbReference type="AlphaFoldDB" id="A0A1X9NHG0"/>
<dbReference type="STRING" id="716816.BST96_04425"/>
<evidence type="ECO:0000313" key="3">
    <source>
        <dbReference type="Proteomes" id="UP000193450"/>
    </source>
</evidence>
<gene>
    <name evidence="2" type="ORF">BST96_04425</name>
</gene>
<sequence length="250" mass="28270">MAARLIKSCALLLLLSSAAYAEKLTVIGDAYALGGETLLYREYHYYSEDGMDHRVVYIAPDNSKIAEKSLNYRPGKSTPEVNHQAWLYPEKIQIAWDSDQLALAYTDNDAEQKTATLDANWPLVIDAGFDNYVRENWPSLLTGASLEFYFPAPTRMSLVNLMIKQKLCAAERQNDVCFSVNSSNWFIRLLLDPIELSYDKDTQQLSRFRGLGNMMDKEGNGLKVDIRYRYQGLCVDEALCAPLLSEATPQ</sequence>
<organism evidence="2 3">
    <name type="scientific">Oceanicoccus sagamiensis</name>
    <dbReference type="NCBI Taxonomy" id="716816"/>
    <lineage>
        <taxon>Bacteria</taxon>
        <taxon>Pseudomonadati</taxon>
        <taxon>Pseudomonadota</taxon>
        <taxon>Gammaproteobacteria</taxon>
        <taxon>Cellvibrionales</taxon>
        <taxon>Spongiibacteraceae</taxon>
        <taxon>Oceanicoccus</taxon>
    </lineage>
</organism>
<reference evidence="2 3" key="1">
    <citation type="submission" date="2016-11" db="EMBL/GenBank/DDBJ databases">
        <title>Trade-off between light-utilization and light-protection in marine flavobacteria.</title>
        <authorList>
            <person name="Kumagai Y."/>
        </authorList>
    </citation>
    <scope>NUCLEOTIDE SEQUENCE [LARGE SCALE GENOMIC DNA]</scope>
    <source>
        <strain evidence="2 3">NBRC 107125</strain>
    </source>
</reference>
<dbReference type="EMBL" id="CP019343">
    <property type="protein sequence ID" value="ARN73423.1"/>
    <property type="molecule type" value="Genomic_DNA"/>
</dbReference>
<feature type="chain" id="PRO_5012665753" evidence="1">
    <location>
        <begin position="22"/>
        <end position="250"/>
    </location>
</feature>
<name>A0A1X9NHG0_9GAMM</name>
<evidence type="ECO:0000256" key="1">
    <source>
        <dbReference type="SAM" id="SignalP"/>
    </source>
</evidence>
<dbReference type="KEGG" id="osg:BST96_04425"/>
<keyword evidence="1" id="KW-0732">Signal</keyword>
<dbReference type="OrthoDB" id="1491713at2"/>
<evidence type="ECO:0000313" key="2">
    <source>
        <dbReference type="EMBL" id="ARN73423.1"/>
    </source>
</evidence>
<feature type="signal peptide" evidence="1">
    <location>
        <begin position="1"/>
        <end position="21"/>
    </location>
</feature>
<protein>
    <submittedName>
        <fullName evidence="2">Uncharacterized protein</fullName>
    </submittedName>
</protein>
<accession>A0A1X9NHG0</accession>
<dbReference type="RefSeq" id="WP_085757535.1">
    <property type="nucleotide sequence ID" value="NZ_CP019343.1"/>
</dbReference>
<dbReference type="Proteomes" id="UP000193450">
    <property type="component" value="Chromosome"/>
</dbReference>
<proteinExistence type="predicted"/>
<keyword evidence="3" id="KW-1185">Reference proteome</keyword>